<sequence>MHKNDIADFFGFSRVTVEQLKKLGYVSWYGNVEEPGSWISEGDTSMYMNLLDNGLDAHIDASYGGWGGGRNGKDIDSNNVASKDYASSRWFGAAQRDFAARIQWTVTPEYEDSNHHPVVELVGLEDTTVKPGQTITLKAIVKDPDGDHLIGHWRQYEETGTYPGKLELISVEEDTKMGGIGCSYPFNVPAPGSSEVAKLMKNEIEVTSQFKVPTDAANGQTIHFILEATDNGYKPLTSYKRVVLTVSREKQ</sequence>
<reference evidence="2 3" key="1">
    <citation type="journal article" date="2014" name="Genome Announc.">
        <title>Draft Genome Sequence of the Boron-Tolerant and Moderately Halotolerant Bacterium Gracilibacillus boraciitolerans JCM 21714T.</title>
        <authorList>
            <person name="Ahmed I."/>
            <person name="Oshima K."/>
            <person name="Suda W."/>
            <person name="Kitamura K."/>
            <person name="Iida T."/>
            <person name="Ohmori Y."/>
            <person name="Fujiwara T."/>
            <person name="Hattori M."/>
            <person name="Ohkuma M."/>
        </authorList>
    </citation>
    <scope>NUCLEOTIDE SEQUENCE [LARGE SCALE GENOMIC DNA]</scope>
    <source>
        <strain evidence="2 3">JCM 21714</strain>
    </source>
</reference>
<dbReference type="Proteomes" id="UP000019102">
    <property type="component" value="Unassembled WGS sequence"/>
</dbReference>
<proteinExistence type="predicted"/>
<dbReference type="Pfam" id="PF21027">
    <property type="entry name" value="Sde0182_C"/>
    <property type="match status" value="1"/>
</dbReference>
<dbReference type="AlphaFoldDB" id="W4VJV4"/>
<comment type="caution">
    <text evidence="2">The sequence shown here is derived from an EMBL/GenBank/DDBJ whole genome shotgun (WGS) entry which is preliminary data.</text>
</comment>
<dbReference type="OrthoDB" id="253051at2"/>
<dbReference type="GO" id="GO:0016799">
    <property type="term" value="F:hydrolase activity, hydrolyzing N-glycosyl compounds"/>
    <property type="evidence" value="ECO:0007669"/>
    <property type="project" value="InterPro"/>
</dbReference>
<evidence type="ECO:0000313" key="3">
    <source>
        <dbReference type="Proteomes" id="UP000019102"/>
    </source>
</evidence>
<evidence type="ECO:0000313" key="2">
    <source>
        <dbReference type="EMBL" id="GAE93108.1"/>
    </source>
</evidence>
<keyword evidence="3" id="KW-1185">Reference proteome</keyword>
<dbReference type="InterPro" id="IPR048527">
    <property type="entry name" value="Sde182_C"/>
</dbReference>
<dbReference type="EMBL" id="BAVS01000009">
    <property type="protein sequence ID" value="GAE93108.1"/>
    <property type="molecule type" value="Genomic_DNA"/>
</dbReference>
<dbReference type="Gene3D" id="3.90.245.10">
    <property type="entry name" value="Ribonucleoside hydrolase-like"/>
    <property type="match status" value="1"/>
</dbReference>
<accession>W4VJV4</accession>
<dbReference type="InterPro" id="IPR036452">
    <property type="entry name" value="Ribo_hydro-like"/>
</dbReference>
<dbReference type="STRING" id="1298598.JCM21714_2146"/>
<protein>
    <submittedName>
        <fullName evidence="2">Hypothetical NagD-like phosphatase</fullName>
    </submittedName>
</protein>
<evidence type="ECO:0000259" key="1">
    <source>
        <dbReference type="Pfam" id="PF21027"/>
    </source>
</evidence>
<dbReference type="eggNOG" id="COG1231">
    <property type="taxonomic scope" value="Bacteria"/>
</dbReference>
<dbReference type="Gene3D" id="2.60.40.10">
    <property type="entry name" value="Immunoglobulins"/>
    <property type="match status" value="1"/>
</dbReference>
<name>W4VJV4_9BACI</name>
<organism evidence="2 3">
    <name type="scientific">Gracilibacillus boraciitolerans JCM 21714</name>
    <dbReference type="NCBI Taxonomy" id="1298598"/>
    <lineage>
        <taxon>Bacteria</taxon>
        <taxon>Bacillati</taxon>
        <taxon>Bacillota</taxon>
        <taxon>Bacilli</taxon>
        <taxon>Bacillales</taxon>
        <taxon>Bacillaceae</taxon>
        <taxon>Gracilibacillus</taxon>
    </lineage>
</organism>
<gene>
    <name evidence="2" type="ORF">JCM21714_2146</name>
</gene>
<dbReference type="RefSeq" id="WP_148294999.1">
    <property type="nucleotide sequence ID" value="NZ_BAVS01000009.1"/>
</dbReference>
<feature type="domain" description="Cellulose-binding Sde182 C-terminal" evidence="1">
    <location>
        <begin position="202"/>
        <end position="246"/>
    </location>
</feature>
<dbReference type="InterPro" id="IPR013783">
    <property type="entry name" value="Ig-like_fold"/>
</dbReference>